<keyword evidence="6" id="KW-1185">Reference proteome</keyword>
<evidence type="ECO:0000313" key="6">
    <source>
        <dbReference type="Proteomes" id="UP000032673"/>
    </source>
</evidence>
<dbReference type="Pfam" id="PF17820">
    <property type="entry name" value="PDZ_6"/>
    <property type="match status" value="1"/>
</dbReference>
<feature type="region of interest" description="Disordered" evidence="1">
    <location>
        <begin position="38"/>
        <end position="96"/>
    </location>
</feature>
<dbReference type="Pfam" id="PF03572">
    <property type="entry name" value="Peptidase_S41"/>
    <property type="match status" value="1"/>
</dbReference>
<reference evidence="5 7" key="2">
    <citation type="submission" date="2019-07" db="EMBL/GenBank/DDBJ databases">
        <title>Whole genome shotgun sequence of Acetobacter indonesiensis NBRC 16471.</title>
        <authorList>
            <person name="Hosoyama A."/>
            <person name="Uohara A."/>
            <person name="Ohji S."/>
            <person name="Ichikawa N."/>
        </authorList>
    </citation>
    <scope>NUCLEOTIDE SEQUENCE [LARGE SCALE GENOMIC DNA]</scope>
    <source>
        <strain evidence="5 7">NBRC 16471</strain>
    </source>
</reference>
<dbReference type="GO" id="GO:0030288">
    <property type="term" value="C:outer membrane-bounded periplasmic space"/>
    <property type="evidence" value="ECO:0007669"/>
    <property type="project" value="TreeGrafter"/>
</dbReference>
<dbReference type="SUPFAM" id="SSF50156">
    <property type="entry name" value="PDZ domain-like"/>
    <property type="match status" value="1"/>
</dbReference>
<feature type="compositionally biased region" description="Low complexity" evidence="1">
    <location>
        <begin position="111"/>
        <end position="121"/>
    </location>
</feature>
<dbReference type="GO" id="GO:0007165">
    <property type="term" value="P:signal transduction"/>
    <property type="evidence" value="ECO:0007669"/>
    <property type="project" value="TreeGrafter"/>
</dbReference>
<dbReference type="GO" id="GO:0008236">
    <property type="term" value="F:serine-type peptidase activity"/>
    <property type="evidence" value="ECO:0007669"/>
    <property type="project" value="InterPro"/>
</dbReference>
<evidence type="ECO:0000256" key="1">
    <source>
        <dbReference type="SAM" id="MobiDB-lite"/>
    </source>
</evidence>
<dbReference type="GO" id="GO:0004175">
    <property type="term" value="F:endopeptidase activity"/>
    <property type="evidence" value="ECO:0007669"/>
    <property type="project" value="TreeGrafter"/>
</dbReference>
<dbReference type="Proteomes" id="UP000032673">
    <property type="component" value="Unassembled WGS sequence"/>
</dbReference>
<dbReference type="InterPro" id="IPR041489">
    <property type="entry name" value="PDZ_6"/>
</dbReference>
<dbReference type="SMART" id="SM00245">
    <property type="entry name" value="TSPc"/>
    <property type="match status" value="1"/>
</dbReference>
<organism evidence="5 7">
    <name type="scientific">Acetobacter indonesiensis</name>
    <dbReference type="NCBI Taxonomy" id="104101"/>
    <lineage>
        <taxon>Bacteria</taxon>
        <taxon>Pseudomonadati</taxon>
        <taxon>Pseudomonadota</taxon>
        <taxon>Alphaproteobacteria</taxon>
        <taxon>Acetobacterales</taxon>
        <taxon>Acetobacteraceae</taxon>
        <taxon>Acetobacter</taxon>
    </lineage>
</organism>
<dbReference type="GO" id="GO:0006508">
    <property type="term" value="P:proteolysis"/>
    <property type="evidence" value="ECO:0007669"/>
    <property type="project" value="UniProtKB-KW"/>
</dbReference>
<dbReference type="EMBL" id="BJXQ01000002">
    <property type="protein sequence ID" value="GEN02327.1"/>
    <property type="molecule type" value="Genomic_DNA"/>
</dbReference>
<dbReference type="Gene3D" id="3.90.226.10">
    <property type="entry name" value="2-enoyl-CoA Hydratase, Chain A, domain 1"/>
    <property type="match status" value="1"/>
</dbReference>
<sequence>MRAESALRLVPPLRRALPYILVATVLCCQPVALKAQSAARSTPDVVPVAPPEPKAAVKTADAAADKNTAPKAPSPIATPAAEAVPPPPASSATQAVTAPVATAPAALAATNNAAAPADAPSGGQEKPASPGPVVDMPLVHSVIATALEFLGPRTLEHHTSREFVLWGLGALTALDPTLTLDSRGADIRLLSGQTSLLSRSAPPAENDEGWAQLAVDFISAARDHSDGVRAASREDLVQAFFDELFNHLDPYSRYIGPSSASTDRQARVGGEADAGLTLARKGRDIVVSAVNANGPAWSVTVDTGDKLLAVNNRLTAGQSLKTVTEWLQGDEGSRVTLRLLTPGQRRGHTVVINRAKVPPETVFAFASGSLVVLRVTAFSSDTAEEMSQYLDQATQDPNLKGLIIDLRGNRGGVLQQAVTAAALLLDRGVAAVTDGRDAQANHIWAVQGGDMTNGLPIAILVDGRTASAAEILAAALADHRRAVVIGSSTLGKGLVQTVAQLPDQGELFVTWSRVIAPLHWPLQGLGVMPQICTSLGASDTARQMHDLANGHLDNQPAVLASRSARFPLPVPRILAVRKACPAALGSDGDMDVARSVLENKAWYKTAITAMPDDPSALPAATHE</sequence>
<dbReference type="SMART" id="SM00228">
    <property type="entry name" value="PDZ"/>
    <property type="match status" value="1"/>
</dbReference>
<keyword evidence="4" id="KW-0378">Hydrolase</keyword>
<dbReference type="AlphaFoldDB" id="A0A6N3T462"/>
<dbReference type="Gene3D" id="3.30.750.44">
    <property type="match status" value="1"/>
</dbReference>
<evidence type="ECO:0000313" key="4">
    <source>
        <dbReference type="EMBL" id="GAN62758.1"/>
    </source>
</evidence>
<dbReference type="RefSeq" id="WP_146867614.1">
    <property type="nucleotide sequence ID" value="NZ_BAMW01000015.1"/>
</dbReference>
<dbReference type="InterPro" id="IPR029045">
    <property type="entry name" value="ClpP/crotonase-like_dom_sf"/>
</dbReference>
<evidence type="ECO:0000313" key="7">
    <source>
        <dbReference type="Proteomes" id="UP000321104"/>
    </source>
</evidence>
<proteinExistence type="predicted"/>
<feature type="compositionally biased region" description="Low complexity" evidence="1">
    <location>
        <begin position="54"/>
        <end position="83"/>
    </location>
</feature>
<protein>
    <submittedName>
        <fullName evidence="4">Carboxy-terminal processing protease</fullName>
    </submittedName>
</protein>
<feature type="region of interest" description="Disordered" evidence="1">
    <location>
        <begin position="111"/>
        <end position="133"/>
    </location>
</feature>
<dbReference type="InterPro" id="IPR036034">
    <property type="entry name" value="PDZ_sf"/>
</dbReference>
<dbReference type="Gene3D" id="2.30.42.10">
    <property type="match status" value="1"/>
</dbReference>
<reference evidence="4 6" key="1">
    <citation type="submission" date="2012-11" db="EMBL/GenBank/DDBJ databases">
        <title>Whole genome sequence of Acetobacter indonesiensis 5H-1.</title>
        <authorList>
            <person name="Azuma Y."/>
            <person name="Higashiura N."/>
            <person name="Hirakawa H."/>
            <person name="Matsushita K."/>
        </authorList>
    </citation>
    <scope>NUCLEOTIDE SEQUENCE [LARGE SCALE GENOMIC DNA]</scope>
    <source>
        <strain evidence="4 6">5H-1</strain>
    </source>
</reference>
<dbReference type="InterPro" id="IPR005151">
    <property type="entry name" value="Tail-specific_protease"/>
</dbReference>
<feature type="domain" description="Tail specific protease" evidence="3">
    <location>
        <begin position="333"/>
        <end position="534"/>
    </location>
</feature>
<gene>
    <name evidence="4" type="ORF">Abin_015_044</name>
    <name evidence="5" type="ORF">AIN02nite_03520</name>
</gene>
<keyword evidence="4" id="KW-0645">Protease</keyword>
<name>A0A6N3T462_9PROT</name>
<dbReference type="PANTHER" id="PTHR32060:SF30">
    <property type="entry name" value="CARBOXY-TERMINAL PROCESSING PROTEASE CTPA"/>
    <property type="match status" value="1"/>
</dbReference>
<comment type="caution">
    <text evidence="5">The sequence shown here is derived from an EMBL/GenBank/DDBJ whole genome shotgun (WGS) entry which is preliminary data.</text>
</comment>
<dbReference type="SUPFAM" id="SSF52096">
    <property type="entry name" value="ClpP/crotonase"/>
    <property type="match status" value="1"/>
</dbReference>
<feature type="domain" description="PDZ" evidence="2">
    <location>
        <begin position="272"/>
        <end position="343"/>
    </location>
</feature>
<evidence type="ECO:0000259" key="3">
    <source>
        <dbReference type="SMART" id="SM00245"/>
    </source>
</evidence>
<dbReference type="InterPro" id="IPR001478">
    <property type="entry name" value="PDZ"/>
</dbReference>
<evidence type="ECO:0000313" key="5">
    <source>
        <dbReference type="EMBL" id="GEN02327.1"/>
    </source>
</evidence>
<accession>A0A6N3T462</accession>
<dbReference type="EMBL" id="BAMW01000015">
    <property type="protein sequence ID" value="GAN62758.1"/>
    <property type="molecule type" value="Genomic_DNA"/>
</dbReference>
<evidence type="ECO:0000259" key="2">
    <source>
        <dbReference type="SMART" id="SM00228"/>
    </source>
</evidence>
<dbReference type="PANTHER" id="PTHR32060">
    <property type="entry name" value="TAIL-SPECIFIC PROTEASE"/>
    <property type="match status" value="1"/>
</dbReference>
<dbReference type="Proteomes" id="UP000321104">
    <property type="component" value="Unassembled WGS sequence"/>
</dbReference>